<dbReference type="RefSeq" id="WP_146438172.1">
    <property type="nucleotide sequence ID" value="NZ_SJPL01000001.1"/>
</dbReference>
<comment type="caution">
    <text evidence="3">The sequence shown here is derived from an EMBL/GenBank/DDBJ whole genome shotgun (WGS) entry which is preliminary data.</text>
</comment>
<name>A0A5C5Y0Q2_9PLAN</name>
<dbReference type="PANTHER" id="PTHR33619:SF3">
    <property type="entry name" value="POLYSACCHARIDE EXPORT PROTEIN GFCE-RELATED"/>
    <property type="match status" value="1"/>
</dbReference>
<sequence>MIHPRSLTESAAAWILVTLTLVSTGCQFHWNNWDGESIPANRLSPDLFGCSRDDLVPVPQTKLGQNPVDQHRIGAGDVLSVYIFGVFPPGENETPIVEQNQGLNQRYYPPNGNVVAPSTGLPIKVQSGGTLDLPLIQPLAVQGLTLTEATETIRAAYYKQNVLLQGQGQITVGLLIPRTQRVVVLREDSPAGNMTLSGQSAVVQAHRGSGQVIDLPIYENDVLHALAATGGLPGTDAAREVYVIRAGGFADRLLDSTNPNALVNDYVERPSMDGPNGPLEIMPDIVRIPLMIRNATLPFGPNDVVLNEGDVLFVPKRREYFYTGGLLPGGRVPLPRDEDLDIVEAIAMVGASPGGPMGQDGAVLMSGRQAYLRSATRAVILRKLPDGRQMNIRVDLDRAMHDPKERIDIQPDDVVMLYQKPGAAIINSALGVAVR</sequence>
<protein>
    <submittedName>
        <fullName evidence="3">Polysaccharide biosynthesis/export protein</fullName>
    </submittedName>
</protein>
<feature type="domain" description="Polysaccharide export protein N-terminal" evidence="2">
    <location>
        <begin position="68"/>
        <end position="162"/>
    </location>
</feature>
<evidence type="ECO:0000313" key="4">
    <source>
        <dbReference type="Proteomes" id="UP000317238"/>
    </source>
</evidence>
<keyword evidence="4" id="KW-1185">Reference proteome</keyword>
<proteinExistence type="predicted"/>
<evidence type="ECO:0000256" key="1">
    <source>
        <dbReference type="ARBA" id="ARBA00022729"/>
    </source>
</evidence>
<dbReference type="EMBL" id="SJPL01000001">
    <property type="protein sequence ID" value="TWT68183.1"/>
    <property type="molecule type" value="Genomic_DNA"/>
</dbReference>
<dbReference type="OrthoDB" id="233929at2"/>
<dbReference type="GO" id="GO:0015159">
    <property type="term" value="F:polysaccharide transmembrane transporter activity"/>
    <property type="evidence" value="ECO:0007669"/>
    <property type="project" value="InterPro"/>
</dbReference>
<organism evidence="3 4">
    <name type="scientific">Crateriforma conspicua</name>
    <dbReference type="NCBI Taxonomy" id="2527996"/>
    <lineage>
        <taxon>Bacteria</taxon>
        <taxon>Pseudomonadati</taxon>
        <taxon>Planctomycetota</taxon>
        <taxon>Planctomycetia</taxon>
        <taxon>Planctomycetales</taxon>
        <taxon>Planctomycetaceae</taxon>
        <taxon>Crateriforma</taxon>
    </lineage>
</organism>
<dbReference type="InterPro" id="IPR003715">
    <property type="entry name" value="Poly_export_N"/>
</dbReference>
<dbReference type="Pfam" id="PF02563">
    <property type="entry name" value="Poly_export"/>
    <property type="match status" value="1"/>
</dbReference>
<gene>
    <name evidence="3" type="ORF">Pan14r_04250</name>
</gene>
<keyword evidence="1" id="KW-0732">Signal</keyword>
<dbReference type="PROSITE" id="PS51257">
    <property type="entry name" value="PROKAR_LIPOPROTEIN"/>
    <property type="match status" value="1"/>
</dbReference>
<evidence type="ECO:0000313" key="3">
    <source>
        <dbReference type="EMBL" id="TWT68183.1"/>
    </source>
</evidence>
<dbReference type="PANTHER" id="PTHR33619">
    <property type="entry name" value="POLYSACCHARIDE EXPORT PROTEIN GFCE-RELATED"/>
    <property type="match status" value="1"/>
</dbReference>
<dbReference type="InterPro" id="IPR049712">
    <property type="entry name" value="Poly_export"/>
</dbReference>
<accession>A0A5C5Y0Q2</accession>
<dbReference type="Gene3D" id="3.30.1950.10">
    <property type="entry name" value="wza like domain"/>
    <property type="match status" value="1"/>
</dbReference>
<evidence type="ECO:0000259" key="2">
    <source>
        <dbReference type="Pfam" id="PF02563"/>
    </source>
</evidence>
<reference evidence="3 4" key="1">
    <citation type="submission" date="2019-02" db="EMBL/GenBank/DDBJ databases">
        <title>Deep-cultivation of Planctomycetes and their phenomic and genomic characterization uncovers novel biology.</title>
        <authorList>
            <person name="Wiegand S."/>
            <person name="Jogler M."/>
            <person name="Boedeker C."/>
            <person name="Pinto D."/>
            <person name="Vollmers J."/>
            <person name="Rivas-Marin E."/>
            <person name="Kohn T."/>
            <person name="Peeters S.H."/>
            <person name="Heuer A."/>
            <person name="Rast P."/>
            <person name="Oberbeckmann S."/>
            <person name="Bunk B."/>
            <person name="Jeske O."/>
            <person name="Meyerdierks A."/>
            <person name="Storesund J.E."/>
            <person name="Kallscheuer N."/>
            <person name="Luecker S."/>
            <person name="Lage O.M."/>
            <person name="Pohl T."/>
            <person name="Merkel B.J."/>
            <person name="Hornburger P."/>
            <person name="Mueller R.-W."/>
            <person name="Bruemmer F."/>
            <person name="Labrenz M."/>
            <person name="Spormann A.M."/>
            <person name="Op Den Camp H."/>
            <person name="Overmann J."/>
            <person name="Amann R."/>
            <person name="Jetten M.S.M."/>
            <person name="Mascher T."/>
            <person name="Medema M.H."/>
            <person name="Devos D.P."/>
            <person name="Kaster A.-K."/>
            <person name="Ovreas L."/>
            <person name="Rohde M."/>
            <person name="Galperin M.Y."/>
            <person name="Jogler C."/>
        </authorList>
    </citation>
    <scope>NUCLEOTIDE SEQUENCE [LARGE SCALE GENOMIC DNA]</scope>
    <source>
        <strain evidence="3 4">Pan14r</strain>
    </source>
</reference>
<dbReference type="AlphaFoldDB" id="A0A5C5Y0Q2"/>
<dbReference type="Proteomes" id="UP000317238">
    <property type="component" value="Unassembled WGS sequence"/>
</dbReference>